<gene>
    <name evidence="1" type="ORF">EXIGLDRAFT_727635</name>
</gene>
<protein>
    <submittedName>
        <fullName evidence="1">Uncharacterized protein</fullName>
    </submittedName>
</protein>
<evidence type="ECO:0000313" key="2">
    <source>
        <dbReference type="Proteomes" id="UP000077266"/>
    </source>
</evidence>
<organism evidence="1 2">
    <name type="scientific">Exidia glandulosa HHB12029</name>
    <dbReference type="NCBI Taxonomy" id="1314781"/>
    <lineage>
        <taxon>Eukaryota</taxon>
        <taxon>Fungi</taxon>
        <taxon>Dikarya</taxon>
        <taxon>Basidiomycota</taxon>
        <taxon>Agaricomycotina</taxon>
        <taxon>Agaricomycetes</taxon>
        <taxon>Auriculariales</taxon>
        <taxon>Exidiaceae</taxon>
        <taxon>Exidia</taxon>
    </lineage>
</organism>
<dbReference type="AlphaFoldDB" id="A0A165LZK7"/>
<dbReference type="InParanoid" id="A0A165LZK7"/>
<name>A0A165LZK7_EXIGL</name>
<dbReference type="EMBL" id="KV425917">
    <property type="protein sequence ID" value="KZV98553.1"/>
    <property type="molecule type" value="Genomic_DNA"/>
</dbReference>
<dbReference type="Proteomes" id="UP000077266">
    <property type="component" value="Unassembled WGS sequence"/>
</dbReference>
<sequence length="270" mass="29867">MWADIVTFPRLTNLEFAMGPSTVLPALGGANVPSTKIPLPRSLARLGLRVRSAVQLSVIDMDLISRIPLVCVAPESESIWLAEDIVSPFLSHVFPHPDEIEAILSDDSVSFRIINREHNRTRTRAFLNVASAAIAHSSLWESTFGIVTSLTLYISADFLKRSGAAACSNVEHLTVVLEKPPDNDLPDLWMILPKLRTLTLALAYPHRLVLAADAVTAFLSRLGYKAPKLDTICFRGTVVPAPAEAFYRVAEEVRIDRDRSLSFPNLWEEI</sequence>
<reference evidence="1 2" key="1">
    <citation type="journal article" date="2016" name="Mol. Biol. Evol.">
        <title>Comparative Genomics of Early-Diverging Mushroom-Forming Fungi Provides Insights into the Origins of Lignocellulose Decay Capabilities.</title>
        <authorList>
            <person name="Nagy L.G."/>
            <person name="Riley R."/>
            <person name="Tritt A."/>
            <person name="Adam C."/>
            <person name="Daum C."/>
            <person name="Floudas D."/>
            <person name="Sun H."/>
            <person name="Yadav J.S."/>
            <person name="Pangilinan J."/>
            <person name="Larsson K.H."/>
            <person name="Matsuura K."/>
            <person name="Barry K."/>
            <person name="Labutti K."/>
            <person name="Kuo R."/>
            <person name="Ohm R.A."/>
            <person name="Bhattacharya S.S."/>
            <person name="Shirouzu T."/>
            <person name="Yoshinaga Y."/>
            <person name="Martin F.M."/>
            <person name="Grigoriev I.V."/>
            <person name="Hibbett D.S."/>
        </authorList>
    </citation>
    <scope>NUCLEOTIDE SEQUENCE [LARGE SCALE GENOMIC DNA]</scope>
    <source>
        <strain evidence="1 2">HHB12029</strain>
    </source>
</reference>
<keyword evidence="2" id="KW-1185">Reference proteome</keyword>
<accession>A0A165LZK7</accession>
<proteinExistence type="predicted"/>
<evidence type="ECO:0000313" key="1">
    <source>
        <dbReference type="EMBL" id="KZV98553.1"/>
    </source>
</evidence>